<feature type="region of interest" description="Disordered" evidence="2">
    <location>
        <begin position="649"/>
        <end position="671"/>
    </location>
</feature>
<keyword evidence="3" id="KW-0812">Transmembrane</keyword>
<evidence type="ECO:0000256" key="3">
    <source>
        <dbReference type="SAM" id="Phobius"/>
    </source>
</evidence>
<dbReference type="Pfam" id="PF13041">
    <property type="entry name" value="PPR_2"/>
    <property type="match status" value="1"/>
</dbReference>
<dbReference type="PANTHER" id="PTHR24014">
    <property type="entry name" value="2-OXOGLUTARATE AND IRON-DEPENDENT OXYGENASE DOMAIN-CONTAINING PROTEIN 2"/>
    <property type="match status" value="1"/>
</dbReference>
<organism evidence="4 5">
    <name type="scientific">Ornithorhynchus anatinus</name>
    <name type="common">Duckbill platypus</name>
    <dbReference type="NCBI Taxonomy" id="9258"/>
    <lineage>
        <taxon>Eukaryota</taxon>
        <taxon>Metazoa</taxon>
        <taxon>Chordata</taxon>
        <taxon>Craniata</taxon>
        <taxon>Vertebrata</taxon>
        <taxon>Euteleostomi</taxon>
        <taxon>Mammalia</taxon>
        <taxon>Monotremata</taxon>
        <taxon>Ornithorhynchidae</taxon>
        <taxon>Ornithorhynchus</taxon>
    </lineage>
</organism>
<keyword evidence="5" id="KW-1185">Reference proteome</keyword>
<dbReference type="GO" id="GO:0000049">
    <property type="term" value="F:tRNA binding"/>
    <property type="evidence" value="ECO:0000318"/>
    <property type="project" value="GO_Central"/>
</dbReference>
<evidence type="ECO:0000313" key="5">
    <source>
        <dbReference type="Proteomes" id="UP000002279"/>
    </source>
</evidence>
<evidence type="ECO:0000313" key="4">
    <source>
        <dbReference type="Ensembl" id="ENSOANP00000054503.1"/>
    </source>
</evidence>
<dbReference type="AlphaFoldDB" id="A0A6I8PK22"/>
<keyword evidence="3" id="KW-1133">Transmembrane helix</keyword>
<feature type="compositionally biased region" description="Low complexity" evidence="2">
    <location>
        <begin position="1"/>
        <end position="29"/>
    </location>
</feature>
<feature type="repeat" description="PPR" evidence="1">
    <location>
        <begin position="173"/>
        <end position="207"/>
    </location>
</feature>
<reference evidence="4" key="3">
    <citation type="submission" date="2025-09" db="UniProtKB">
        <authorList>
            <consortium name="Ensembl"/>
        </authorList>
    </citation>
    <scope>IDENTIFICATION</scope>
    <source>
        <strain evidence="4">Glennie</strain>
    </source>
</reference>
<feature type="region of interest" description="Disordered" evidence="2">
    <location>
        <begin position="1"/>
        <end position="88"/>
    </location>
</feature>
<dbReference type="Ensembl" id="ENSOANT00000066689.1">
    <property type="protein sequence ID" value="ENSOANP00000054503.1"/>
    <property type="gene ID" value="ENSOANG00000007728.3"/>
</dbReference>
<dbReference type="InterPro" id="IPR011990">
    <property type="entry name" value="TPR-like_helical_dom_sf"/>
</dbReference>
<feature type="transmembrane region" description="Helical" evidence="3">
    <location>
        <begin position="735"/>
        <end position="760"/>
    </location>
</feature>
<reference evidence="4" key="2">
    <citation type="submission" date="2025-08" db="UniProtKB">
        <authorList>
            <consortium name="Ensembl"/>
        </authorList>
    </citation>
    <scope>IDENTIFICATION</scope>
    <source>
        <strain evidence="4">Glennie</strain>
    </source>
</reference>
<feature type="compositionally biased region" description="Basic and acidic residues" evidence="2">
    <location>
        <begin position="659"/>
        <end position="671"/>
    </location>
</feature>
<dbReference type="Bgee" id="ENSOANG00000007728">
    <property type="expression patterns" value="Expressed in testis and 7 other cell types or tissues"/>
</dbReference>
<feature type="compositionally biased region" description="Low complexity" evidence="2">
    <location>
        <begin position="410"/>
        <end position="427"/>
    </location>
</feature>
<evidence type="ECO:0000256" key="1">
    <source>
        <dbReference type="PROSITE-ProRule" id="PRU00708"/>
    </source>
</evidence>
<dbReference type="PANTHER" id="PTHR24014:SF6">
    <property type="entry name" value="PENTATRICOPEPTIDE REPEAT-CONTAINING PROTEIN 1, MITOCHONDRIAL"/>
    <property type="match status" value="1"/>
</dbReference>
<proteinExistence type="predicted"/>
<protein>
    <submittedName>
        <fullName evidence="4">Pentatricopeptide repeat domain 1</fullName>
    </submittedName>
</protein>
<dbReference type="OMA" id="WYLWRIN"/>
<sequence>MRLLRLLSSRLPAGSSAPRRPRSSAPGSGTPCRWGGRPPHASARRRLPGPSPRPFRASQPLAPPTGWARDGPAPLPRPDSEEAAEECDFGSLSDRYSSRMVFRKTSSEFHNLRLKDREDPAEQEEQRKAWRGRRNTPYWYFLRCKALIKEDKLVEALDLFERQMLKEERLQPMESNYTVLIGGCGRAGYVKKAFKLYNDMKKRRLEPTDPTYTALFNACAESPWKDSALRTALKLRQQLRLRNVELNLKTYHALLKVAARCSDLRLSFDVLKEVVGKGHAVTVETLNLLLMACLQDKNDGFRYALQVWRTMSMWEIKPEGHSYNLMLRAARDCGTGNPASASDSLLGTGERRPASVQPGTRRRGPPRSGAVTLPDVEFLEERMFRENVRETGEPPTLAETEDAGRERPEPGNGPSPNSGPAGGSVPSRGRTGPEAAGFPEPVCPLPNLLDVESPHRNVVRLGAAPAPADRLALMGEAEGFLDRMEKDGVAPDIKTFTLLAEVVRPRSRAEDALLALLEKHRVEADVAFFNALVRKRSRRKDLEGAKELLLVLAQRKMCPDLQTFCNLAIGCSRKKDGLQLLKDMKEVGMHPNAHVYGTLIDAAVKRLDYAYLIAVLRDMRRARVPVNEVIVRQLEFAAAYPPKFDRVSQGSLKGGRGRAARERERGKGEERTSGILKLFGKRAHKGTSRGYGGFHTGPRRTAAAPLPAASAPGRFFGVESFRSSPRSFRGRVPGFLLWSRGVMMTMVMIIIITVLSAYYLPGTFLGTGVDTR</sequence>
<dbReference type="FunFam" id="1.25.40.10:FF:000638">
    <property type="entry name" value="Pentatricopeptide repeat domain 1"/>
    <property type="match status" value="1"/>
</dbReference>
<keyword evidence="3" id="KW-0472">Membrane</keyword>
<dbReference type="GO" id="GO:0042780">
    <property type="term" value="P:tRNA 3'-end processing"/>
    <property type="evidence" value="ECO:0000318"/>
    <property type="project" value="GO_Central"/>
</dbReference>
<dbReference type="InterPro" id="IPR002885">
    <property type="entry name" value="PPR_rpt"/>
</dbReference>
<dbReference type="Gene3D" id="1.25.40.10">
    <property type="entry name" value="Tetratricopeptide repeat domain"/>
    <property type="match status" value="3"/>
</dbReference>
<accession>A0A6I8PK22</accession>
<dbReference type="PROSITE" id="PS51375">
    <property type="entry name" value="PPR"/>
    <property type="match status" value="1"/>
</dbReference>
<dbReference type="Pfam" id="PF13812">
    <property type="entry name" value="PPR_3"/>
    <property type="match status" value="1"/>
</dbReference>
<name>A0A6I8PK22_ORNAN</name>
<dbReference type="GeneTree" id="ENSGT00940000153974"/>
<dbReference type="FunCoup" id="A0A6I8PK22">
    <property type="interactions" value="1780"/>
</dbReference>
<reference evidence="4 5" key="1">
    <citation type="journal article" date="2008" name="Nature">
        <title>Genome analysis of the platypus reveals unique signatures of evolution.</title>
        <authorList>
            <person name="Warren W.C."/>
            <person name="Hillier L.W."/>
            <person name="Marshall Graves J.A."/>
            <person name="Birney E."/>
            <person name="Ponting C.P."/>
            <person name="Grutzner F."/>
            <person name="Belov K."/>
            <person name="Miller W."/>
            <person name="Clarke L."/>
            <person name="Chinwalla A.T."/>
            <person name="Yang S.P."/>
            <person name="Heger A."/>
            <person name="Locke D.P."/>
            <person name="Miethke P."/>
            <person name="Waters P.D."/>
            <person name="Veyrunes F."/>
            <person name="Fulton L."/>
            <person name="Fulton B."/>
            <person name="Graves T."/>
            <person name="Wallis J."/>
            <person name="Puente X.S."/>
            <person name="Lopez-Otin C."/>
            <person name="Ordonez G.R."/>
            <person name="Eichler E.E."/>
            <person name="Chen L."/>
            <person name="Cheng Z."/>
            <person name="Deakin J.E."/>
            <person name="Alsop A."/>
            <person name="Thompson K."/>
            <person name="Kirby P."/>
            <person name="Papenfuss A.T."/>
            <person name="Wakefield M.J."/>
            <person name="Olender T."/>
            <person name="Lancet D."/>
            <person name="Huttley G.A."/>
            <person name="Smit A.F."/>
            <person name="Pask A."/>
            <person name="Temple-Smith P."/>
            <person name="Batzer M.A."/>
            <person name="Walker J.A."/>
            <person name="Konkel M.K."/>
            <person name="Harris R.S."/>
            <person name="Whittington C.M."/>
            <person name="Wong E.S."/>
            <person name="Gemmell N.J."/>
            <person name="Buschiazzo E."/>
            <person name="Vargas Jentzsch I.M."/>
            <person name="Merkel A."/>
            <person name="Schmitz J."/>
            <person name="Zemann A."/>
            <person name="Churakov G."/>
            <person name="Kriegs J.O."/>
            <person name="Brosius J."/>
            <person name="Murchison E.P."/>
            <person name="Sachidanandam R."/>
            <person name="Smith C."/>
            <person name="Hannon G.J."/>
            <person name="Tsend-Ayush E."/>
            <person name="McMillan D."/>
            <person name="Attenborough R."/>
            <person name="Rens W."/>
            <person name="Ferguson-Smith M."/>
            <person name="Lefevre C.M."/>
            <person name="Sharp J.A."/>
            <person name="Nicholas K.R."/>
            <person name="Ray D.A."/>
            <person name="Kube M."/>
            <person name="Reinhardt R."/>
            <person name="Pringle T.H."/>
            <person name="Taylor J."/>
            <person name="Jones R.C."/>
            <person name="Nixon B."/>
            <person name="Dacheux J.L."/>
            <person name="Niwa H."/>
            <person name="Sekita Y."/>
            <person name="Huang X."/>
            <person name="Stark A."/>
            <person name="Kheradpour P."/>
            <person name="Kellis M."/>
            <person name="Flicek P."/>
            <person name="Chen Y."/>
            <person name="Webber C."/>
            <person name="Hardison R."/>
            <person name="Nelson J."/>
            <person name="Hallsworth-Pepin K."/>
            <person name="Delehaunty K."/>
            <person name="Markovic C."/>
            <person name="Minx P."/>
            <person name="Feng Y."/>
            <person name="Kremitzki C."/>
            <person name="Mitreva M."/>
            <person name="Glasscock J."/>
            <person name="Wylie T."/>
            <person name="Wohldmann P."/>
            <person name="Thiru P."/>
            <person name="Nhan M.N."/>
            <person name="Pohl C.S."/>
            <person name="Smith S.M."/>
            <person name="Hou S."/>
            <person name="Nefedov M."/>
            <person name="de Jong P.J."/>
            <person name="Renfree M.B."/>
            <person name="Mardis E.R."/>
            <person name="Wilson R.K."/>
        </authorList>
    </citation>
    <scope>NUCLEOTIDE SEQUENCE [LARGE SCALE GENOMIC DNA]</scope>
    <source>
        <strain evidence="4 5">Glennie</strain>
    </source>
</reference>
<feature type="compositionally biased region" description="Basic and acidic residues" evidence="2">
    <location>
        <begin position="379"/>
        <end position="392"/>
    </location>
</feature>
<feature type="region of interest" description="Disordered" evidence="2">
    <location>
        <begin position="334"/>
        <end position="439"/>
    </location>
</feature>
<gene>
    <name evidence="4" type="primary">PTCD1</name>
</gene>
<evidence type="ECO:0000256" key="2">
    <source>
        <dbReference type="SAM" id="MobiDB-lite"/>
    </source>
</evidence>
<dbReference type="Proteomes" id="UP000002279">
    <property type="component" value="Chromosome 2"/>
</dbReference>
<dbReference type="FunFam" id="1.25.40.10:FF:001102">
    <property type="entry name" value="Pentatricopeptide repeat domain 1"/>
    <property type="match status" value="1"/>
</dbReference>
<dbReference type="InParanoid" id="A0A6I8PK22"/>
<dbReference type="NCBIfam" id="TIGR00756">
    <property type="entry name" value="PPR"/>
    <property type="match status" value="1"/>
</dbReference>
<dbReference type="GO" id="GO:0005759">
    <property type="term" value="C:mitochondrial matrix"/>
    <property type="evidence" value="ECO:0000318"/>
    <property type="project" value="GO_Central"/>
</dbReference>